<dbReference type="EMBL" id="MT144039">
    <property type="protein sequence ID" value="QJA47324.1"/>
    <property type="molecule type" value="Genomic_DNA"/>
</dbReference>
<dbReference type="EMBL" id="MT144657">
    <property type="protein sequence ID" value="QJH96642.1"/>
    <property type="molecule type" value="Genomic_DNA"/>
</dbReference>
<keyword evidence="1" id="KW-0812">Transmembrane</keyword>
<evidence type="ECO:0000313" key="3">
    <source>
        <dbReference type="EMBL" id="QJA59040.1"/>
    </source>
</evidence>
<dbReference type="AlphaFoldDB" id="A0A6H1ZID5"/>
<reference evidence="2" key="1">
    <citation type="submission" date="2020-03" db="EMBL/GenBank/DDBJ databases">
        <title>The deep terrestrial virosphere.</title>
        <authorList>
            <person name="Holmfeldt K."/>
            <person name="Nilsson E."/>
            <person name="Simone D."/>
            <person name="Lopez-Fernandez M."/>
            <person name="Wu X."/>
            <person name="de Brujin I."/>
            <person name="Lundin D."/>
            <person name="Andersson A."/>
            <person name="Bertilsson S."/>
            <person name="Dopson M."/>
        </authorList>
    </citation>
    <scope>NUCLEOTIDE SEQUENCE</scope>
    <source>
        <strain evidence="3">MM415B01374</strain>
        <strain evidence="2">TM448A00646</strain>
        <strain evidence="4">TM448B00781</strain>
    </source>
</reference>
<organism evidence="2">
    <name type="scientific">viral metagenome</name>
    <dbReference type="NCBI Taxonomy" id="1070528"/>
    <lineage>
        <taxon>unclassified sequences</taxon>
        <taxon>metagenomes</taxon>
        <taxon>organismal metagenomes</taxon>
    </lineage>
</organism>
<protein>
    <submittedName>
        <fullName evidence="2">Uncharacterized protein</fullName>
    </submittedName>
</protein>
<evidence type="ECO:0000313" key="2">
    <source>
        <dbReference type="EMBL" id="QJA47324.1"/>
    </source>
</evidence>
<name>A0A6H1ZID5_9ZZZZ</name>
<dbReference type="EMBL" id="MT141351">
    <property type="protein sequence ID" value="QJA59040.1"/>
    <property type="molecule type" value="Genomic_DNA"/>
</dbReference>
<evidence type="ECO:0000256" key="1">
    <source>
        <dbReference type="SAM" id="Phobius"/>
    </source>
</evidence>
<keyword evidence="1" id="KW-1133">Transmembrane helix</keyword>
<gene>
    <name evidence="3" type="ORF">MM415B01374_0030</name>
    <name evidence="2" type="ORF">TM448A00646_0030</name>
    <name evidence="4" type="ORF">TM448B00781_0030</name>
</gene>
<feature type="transmembrane region" description="Helical" evidence="1">
    <location>
        <begin position="30"/>
        <end position="54"/>
    </location>
</feature>
<evidence type="ECO:0000313" key="4">
    <source>
        <dbReference type="EMBL" id="QJH96642.1"/>
    </source>
</evidence>
<keyword evidence="1" id="KW-0472">Membrane</keyword>
<accession>A0A6H1ZID5</accession>
<sequence length="56" mass="6163">MKKTYTPITIRGLRDYCFGAGTGLNPLGRAMIGGSVFVFLLPFVLASKLFMFLFGQ</sequence>
<proteinExistence type="predicted"/>